<dbReference type="Proteomes" id="UP000518266">
    <property type="component" value="Unassembled WGS sequence"/>
</dbReference>
<name>A0A7J5Y7H5_DISMA</name>
<dbReference type="OrthoDB" id="190098at2759"/>
<dbReference type="PANTHER" id="PTHR21292:SF7">
    <property type="entry name" value="EXOCYST COMPLEX COMPONENT 3-LIKE 2"/>
    <property type="match status" value="1"/>
</dbReference>
<keyword evidence="4" id="KW-1185">Reference proteome</keyword>
<feature type="region of interest" description="Disordered" evidence="2">
    <location>
        <begin position="125"/>
        <end position="255"/>
    </location>
</feature>
<evidence type="ECO:0000256" key="2">
    <source>
        <dbReference type="SAM" id="MobiDB-lite"/>
    </source>
</evidence>
<evidence type="ECO:0000313" key="3">
    <source>
        <dbReference type="EMBL" id="KAF3845375.1"/>
    </source>
</evidence>
<dbReference type="AlphaFoldDB" id="A0A7J5Y7H5"/>
<comment type="similarity">
    <text evidence="1">Belongs to the SEC6 family.</text>
</comment>
<evidence type="ECO:0000313" key="4">
    <source>
        <dbReference type="Proteomes" id="UP000518266"/>
    </source>
</evidence>
<dbReference type="EMBL" id="JAAKFY010000015">
    <property type="protein sequence ID" value="KAF3845375.1"/>
    <property type="molecule type" value="Genomic_DNA"/>
</dbReference>
<dbReference type="PANTHER" id="PTHR21292">
    <property type="entry name" value="EXOCYST COMPLEX COMPONENT SEC6-RELATED"/>
    <property type="match status" value="1"/>
</dbReference>
<dbReference type="Gene3D" id="1.10.357.70">
    <property type="entry name" value="Exocyst complex component Sec6, C-terminal domain"/>
    <property type="match status" value="1"/>
</dbReference>
<accession>A0A7J5Y7H5</accession>
<feature type="region of interest" description="Disordered" evidence="2">
    <location>
        <begin position="84"/>
        <end position="113"/>
    </location>
</feature>
<dbReference type="InterPro" id="IPR042532">
    <property type="entry name" value="EXOC3/Sec6_C"/>
</dbReference>
<dbReference type="GO" id="GO:0051601">
    <property type="term" value="P:exocyst localization"/>
    <property type="evidence" value="ECO:0007669"/>
    <property type="project" value="TreeGrafter"/>
</dbReference>
<gene>
    <name evidence="3" type="ORF">F7725_008538</name>
</gene>
<protein>
    <recommendedName>
        <fullName evidence="5">Exocyst complex component 3-like protein 4</fullName>
    </recommendedName>
</protein>
<dbReference type="GO" id="GO:0000149">
    <property type="term" value="F:SNARE binding"/>
    <property type="evidence" value="ECO:0007669"/>
    <property type="project" value="TreeGrafter"/>
</dbReference>
<organism evidence="3 4">
    <name type="scientific">Dissostichus mawsoni</name>
    <name type="common">Antarctic cod</name>
    <dbReference type="NCBI Taxonomy" id="36200"/>
    <lineage>
        <taxon>Eukaryota</taxon>
        <taxon>Metazoa</taxon>
        <taxon>Chordata</taxon>
        <taxon>Craniata</taxon>
        <taxon>Vertebrata</taxon>
        <taxon>Euteleostomi</taxon>
        <taxon>Actinopterygii</taxon>
        <taxon>Neopterygii</taxon>
        <taxon>Teleostei</taxon>
        <taxon>Neoteleostei</taxon>
        <taxon>Acanthomorphata</taxon>
        <taxon>Eupercaria</taxon>
        <taxon>Perciformes</taxon>
        <taxon>Notothenioidei</taxon>
        <taxon>Nototheniidae</taxon>
        <taxon>Dissostichus</taxon>
    </lineage>
</organism>
<evidence type="ECO:0000256" key="1">
    <source>
        <dbReference type="ARBA" id="ARBA00009447"/>
    </source>
</evidence>
<dbReference type="GO" id="GO:0000145">
    <property type="term" value="C:exocyst"/>
    <property type="evidence" value="ECO:0007669"/>
    <property type="project" value="InterPro"/>
</dbReference>
<comment type="caution">
    <text evidence="3">The sequence shown here is derived from an EMBL/GenBank/DDBJ whole genome shotgun (WGS) entry which is preliminary data.</text>
</comment>
<feature type="region of interest" description="Disordered" evidence="2">
    <location>
        <begin position="28"/>
        <end position="51"/>
    </location>
</feature>
<feature type="compositionally biased region" description="Low complexity" evidence="2">
    <location>
        <begin position="148"/>
        <end position="166"/>
    </location>
</feature>
<dbReference type="InterPro" id="IPR010326">
    <property type="entry name" value="EXOC3/Sec6"/>
</dbReference>
<dbReference type="GO" id="GO:0006887">
    <property type="term" value="P:exocytosis"/>
    <property type="evidence" value="ECO:0007669"/>
    <property type="project" value="InterPro"/>
</dbReference>
<reference evidence="3 4" key="1">
    <citation type="submission" date="2020-03" db="EMBL/GenBank/DDBJ databases">
        <title>Dissostichus mawsoni Genome sequencing and assembly.</title>
        <authorList>
            <person name="Park H."/>
        </authorList>
    </citation>
    <scope>NUCLEOTIDE SEQUENCE [LARGE SCALE GENOMIC DNA]</scope>
    <source>
        <strain evidence="3">DM0001</strain>
        <tissue evidence="3">Muscle</tissue>
    </source>
</reference>
<feature type="compositionally biased region" description="Basic and acidic residues" evidence="2">
    <location>
        <begin position="240"/>
        <end position="249"/>
    </location>
</feature>
<proteinExistence type="inferred from homology"/>
<sequence length="787" mass="89558">MSITPYRTAASVPLALWRRVEPLLCHRLGLAGPPPPEGQPSAEEDSGSEFSASNSWLSCRASKGLAGAGAAATVDVIQRVEMSEMMDTENTEEDRVSLKSNGKTPTNGGTKESLGMFKTLRKNLRRAAEKSPLTSGGKGLKVTTGNESGSLTPQSPSLSSPVTSPLENIGGLFNKKDEEDSDTTPQKGKGLARSKTDPNMNRFDSILTRGESIRRSLNLGTKKDKACRQKPLVSVSEGPAEEKTEEKERRRSTHCQKYHTHHSQDAHLNLLALRQEFQQERERSGDDSPVELAKKEKDLNLLYGELRNKIKTIVRDSNSLPSGNKELLEPVARIIQEEEKRAEQPGGLQDSWREAWREAVGEGVKVKIGSIELEQKEKNPSWLAVHLGLLGKTILEDLESVKKDLRWSYPPSFKVFSTYVRSYHSGVGQHLKKLEPQVTEVKDLYALLNWIINGYKSVSLQPEMEEESSDLQLEEDFLKKLKDKYCCKLKVRSTTSEVMDRETPEKDEGFLHSQFPMDIWTNLKGPIVYSAEIDAQLEQKVISSCLQELKDFPKRFEAGFRLHCSALQPLWTEYQITYINSFTALQQHMEGYRDTCPAEVEDLKKETNGLIFRLMQGLEPYLKRMITRKWLTDDQDFKQLSRRTELLSKHCALMRPPHNQDFASRLHHHVVQEYIGQLMKKNFSCKNQKHERAASKIHKQWEELRDLLRTCRLTSGSIIKKHLVAVLYFRGLIRGREHQLILQKFTELKKHKAEQTKTRAEFYFIPANTDCFSHLPFSCLSSLLPDN</sequence>
<evidence type="ECO:0008006" key="5">
    <source>
        <dbReference type="Google" id="ProtNLM"/>
    </source>
</evidence>
<feature type="compositionally biased region" description="Polar residues" evidence="2">
    <location>
        <begin position="98"/>
        <end position="110"/>
    </location>
</feature>
<dbReference type="Pfam" id="PF06046">
    <property type="entry name" value="Sec6"/>
    <property type="match status" value="1"/>
</dbReference>